<organism evidence="3 4">
    <name type="scientific">Hydrogenothermus marinus</name>
    <dbReference type="NCBI Taxonomy" id="133270"/>
    <lineage>
        <taxon>Bacteria</taxon>
        <taxon>Pseudomonadati</taxon>
        <taxon>Aquificota</taxon>
        <taxon>Aquificia</taxon>
        <taxon>Aquificales</taxon>
        <taxon>Hydrogenothermaceae</taxon>
        <taxon>Hydrogenothermus</taxon>
    </lineage>
</organism>
<dbReference type="Gene3D" id="1.25.40.10">
    <property type="entry name" value="Tetratricopeptide repeat domain"/>
    <property type="match status" value="1"/>
</dbReference>
<feature type="coiled-coil region" evidence="2">
    <location>
        <begin position="24"/>
        <end position="79"/>
    </location>
</feature>
<proteinExistence type="predicted"/>
<dbReference type="Pfam" id="PF13432">
    <property type="entry name" value="TPR_16"/>
    <property type="match status" value="1"/>
</dbReference>
<dbReference type="SMART" id="SM00028">
    <property type="entry name" value="TPR"/>
    <property type="match status" value="2"/>
</dbReference>
<dbReference type="Proteomes" id="UP000280842">
    <property type="component" value="Unassembled WGS sequence"/>
</dbReference>
<dbReference type="Pfam" id="PF13174">
    <property type="entry name" value="TPR_6"/>
    <property type="match status" value="1"/>
</dbReference>
<dbReference type="RefSeq" id="WP_121923766.1">
    <property type="nucleotide sequence ID" value="NZ_REFO01000017.1"/>
</dbReference>
<sequence length="230" mass="26672">MIKKAVLFSSIIFLTTSCVQDKTVITLQNQIIEIKKEVKQLKKHQLQLESKTDDLANKLDEVSNKATKNELEIQKLKLSYKPPKNPPLEGQEKVKTPQNSEDIYDKALDLYYEGKLEEAKKELKRFLNTSSKDSKYYDNALFWLGQIYYTEGQYDKAINTFENLINECETGQLKDCNKIPDTLLKLAYSYLKIGEKEKAIKYLKQLLDKYPDSDQAKIAKKKLEVLDESL</sequence>
<dbReference type="InterPro" id="IPR011990">
    <property type="entry name" value="TPR-like_helical_dom_sf"/>
</dbReference>
<accession>A0A3M0B646</accession>
<dbReference type="SUPFAM" id="SSF48452">
    <property type="entry name" value="TPR-like"/>
    <property type="match status" value="1"/>
</dbReference>
<keyword evidence="1" id="KW-0802">TPR repeat</keyword>
<dbReference type="PROSITE" id="PS50005">
    <property type="entry name" value="TPR"/>
    <property type="match status" value="2"/>
</dbReference>
<feature type="repeat" description="TPR" evidence="1">
    <location>
        <begin position="138"/>
        <end position="171"/>
    </location>
</feature>
<dbReference type="OrthoDB" id="13540at2"/>
<name>A0A3M0B646_9AQUI</name>
<evidence type="ECO:0000256" key="1">
    <source>
        <dbReference type="PROSITE-ProRule" id="PRU00339"/>
    </source>
</evidence>
<reference evidence="3 4" key="1">
    <citation type="submission" date="2018-10" db="EMBL/GenBank/DDBJ databases">
        <title>Genomic Encyclopedia of Archaeal and Bacterial Type Strains, Phase II (KMG-II): from individual species to whole genera.</title>
        <authorList>
            <person name="Goeker M."/>
        </authorList>
    </citation>
    <scope>NUCLEOTIDE SEQUENCE [LARGE SCALE GENOMIC DNA]</scope>
    <source>
        <strain evidence="3 4">VM1</strain>
    </source>
</reference>
<dbReference type="AlphaFoldDB" id="A0A3M0B646"/>
<gene>
    <name evidence="3" type="ORF">CLV39_1674</name>
</gene>
<evidence type="ECO:0000313" key="4">
    <source>
        <dbReference type="Proteomes" id="UP000280842"/>
    </source>
</evidence>
<feature type="repeat" description="TPR" evidence="1">
    <location>
        <begin position="180"/>
        <end position="213"/>
    </location>
</feature>
<keyword evidence="2" id="KW-0175">Coiled coil</keyword>
<dbReference type="PROSITE" id="PS51257">
    <property type="entry name" value="PROKAR_LIPOPROTEIN"/>
    <property type="match status" value="1"/>
</dbReference>
<evidence type="ECO:0000256" key="2">
    <source>
        <dbReference type="SAM" id="Coils"/>
    </source>
</evidence>
<dbReference type="EMBL" id="REFO01000017">
    <property type="protein sequence ID" value="RMA92517.1"/>
    <property type="molecule type" value="Genomic_DNA"/>
</dbReference>
<keyword evidence="4" id="KW-1185">Reference proteome</keyword>
<evidence type="ECO:0000313" key="3">
    <source>
        <dbReference type="EMBL" id="RMA92517.1"/>
    </source>
</evidence>
<dbReference type="InterPro" id="IPR019734">
    <property type="entry name" value="TPR_rpt"/>
</dbReference>
<comment type="caution">
    <text evidence="3">The sequence shown here is derived from an EMBL/GenBank/DDBJ whole genome shotgun (WGS) entry which is preliminary data.</text>
</comment>
<protein>
    <submittedName>
        <fullName evidence="3">Tol-pal system protein YbgF</fullName>
    </submittedName>
</protein>